<protein>
    <recommendedName>
        <fullName evidence="6">FMN dependent NADH:quinone oxidoreductase</fullName>
        <ecNumber evidence="6">1.6.5.-</ecNumber>
    </recommendedName>
    <alternativeName>
        <fullName evidence="6">Azo-dye reductase</fullName>
    </alternativeName>
    <alternativeName>
        <fullName evidence="6">FMN-dependent NADH-azo compound oxidoreductase</fullName>
    </alternativeName>
    <alternativeName>
        <fullName evidence="6">FMN-dependent NADH-azoreductase</fullName>
        <ecNumber evidence="6">1.7.1.17</ecNumber>
    </alternativeName>
</protein>
<reference evidence="8" key="1">
    <citation type="journal article" date="2014" name="Int. J. Syst. Evol. Microbiol.">
        <title>Complete genome sequence of Corynebacterium casei LMG S-19264T (=DSM 44701T), isolated from a smear-ripened cheese.</title>
        <authorList>
            <consortium name="US DOE Joint Genome Institute (JGI-PGF)"/>
            <person name="Walter F."/>
            <person name="Albersmeier A."/>
            <person name="Kalinowski J."/>
            <person name="Ruckert C."/>
        </authorList>
    </citation>
    <scope>NUCLEOTIDE SEQUENCE</scope>
    <source>
        <strain evidence="8">JCM 4434</strain>
    </source>
</reference>
<evidence type="ECO:0000313" key="9">
    <source>
        <dbReference type="EMBL" id="OEV37931.1"/>
    </source>
</evidence>
<accession>A0A8H9HH53</accession>
<comment type="function">
    <text evidence="6">Quinone reductase that provides resistance to thiol-specific stress caused by electrophilic quinones.</text>
</comment>
<sequence length="215" mass="22541">MPTLLHIDSSAITDGSVSREVTAAFRAAWEAEHPGGTVIHRDLAAEPVPHLDAHGITAGYAPAEARDAEQAAAFALRERLITELESADAVLIGAPMYNFTIPSTLKAWLDHVILMGRTAGESPSAKGTPVTVVASRGGSYGPGAPREPFEFVTTYLEKVLGGGLGLEVEFIVPEFTLAASVPALAEFVPAAAESRARALELAARRGKELAARFAA</sequence>
<feature type="binding site" evidence="6">
    <location>
        <begin position="135"/>
        <end position="138"/>
    </location>
    <ligand>
        <name>FMN</name>
        <dbReference type="ChEBI" id="CHEBI:58210"/>
    </ligand>
</feature>
<reference evidence="9" key="4">
    <citation type="submission" date="2016-08" db="EMBL/GenBank/DDBJ databases">
        <title>Sequencing, Assembly and Comparative Genomics of S. aureofaciens ATCC 10762.</title>
        <authorList>
            <person name="Gradnigo J.S."/>
            <person name="Johnson N."/>
            <person name="Somerville G.A."/>
        </authorList>
    </citation>
    <scope>NUCLEOTIDE SEQUENCE [LARGE SCALE GENOMIC DNA]</scope>
    <source>
        <strain evidence="9">ATCC 10762</strain>
    </source>
</reference>
<reference evidence="10" key="3">
    <citation type="submission" date="2016-08" db="EMBL/GenBank/DDBJ databases">
        <title>Sequencing, assembly and comparative genomics of S. aureofaciens ATCC 10762.</title>
        <authorList>
            <person name="Gradnigo J.S."/>
            <person name="Johnson N."/>
            <person name="Somerville G.A."/>
        </authorList>
    </citation>
    <scope>NUCLEOTIDE SEQUENCE [LARGE SCALE GENOMIC DNA]</scope>
    <source>
        <strain evidence="10">ATCC 10762 / DSM 40127 / CCM 3239 / JCM 4008 / LMG 5968 / NBRC 12843 / NCIMB 8234 / A-377</strain>
    </source>
</reference>
<dbReference type="EC" id="1.6.5.-" evidence="6"/>
<evidence type="ECO:0000256" key="5">
    <source>
        <dbReference type="ARBA" id="ARBA00048542"/>
    </source>
</evidence>
<dbReference type="InterPro" id="IPR023048">
    <property type="entry name" value="NADH:quinone_OxRdtase_FMN_depd"/>
</dbReference>
<evidence type="ECO:0000256" key="3">
    <source>
        <dbReference type="ARBA" id="ARBA00023002"/>
    </source>
</evidence>
<evidence type="ECO:0000259" key="7">
    <source>
        <dbReference type="Pfam" id="PF02525"/>
    </source>
</evidence>
<feature type="binding site" evidence="6">
    <location>
        <begin position="96"/>
        <end position="99"/>
    </location>
    <ligand>
        <name>FMN</name>
        <dbReference type="ChEBI" id="CHEBI:58210"/>
    </ligand>
</feature>
<dbReference type="AlphaFoldDB" id="A0A1E7NB69"/>
<comment type="catalytic activity">
    <reaction evidence="5">
        <text>N,N-dimethyl-1,4-phenylenediamine + anthranilate + 2 NAD(+) = 2-(4-dimethylaminophenyl)diazenylbenzoate + 2 NADH + 2 H(+)</text>
        <dbReference type="Rhea" id="RHEA:55872"/>
        <dbReference type="ChEBI" id="CHEBI:15378"/>
        <dbReference type="ChEBI" id="CHEBI:15783"/>
        <dbReference type="ChEBI" id="CHEBI:16567"/>
        <dbReference type="ChEBI" id="CHEBI:57540"/>
        <dbReference type="ChEBI" id="CHEBI:57945"/>
        <dbReference type="ChEBI" id="CHEBI:71579"/>
        <dbReference type="EC" id="1.7.1.17"/>
    </reaction>
    <physiologicalReaction direction="right-to-left" evidence="5">
        <dbReference type="Rhea" id="RHEA:55874"/>
    </physiologicalReaction>
</comment>
<dbReference type="Proteomes" id="UP000610124">
    <property type="component" value="Unassembled WGS sequence"/>
</dbReference>
<dbReference type="Pfam" id="PF02525">
    <property type="entry name" value="Flavodoxin_2"/>
    <property type="match status" value="1"/>
</dbReference>
<comment type="cofactor">
    <cofactor evidence="6">
        <name>FMN</name>
        <dbReference type="ChEBI" id="CHEBI:58210"/>
    </cofactor>
    <text evidence="6">Binds 1 FMN per subunit.</text>
</comment>
<comment type="subunit">
    <text evidence="6">Homodimer.</text>
</comment>
<evidence type="ECO:0000256" key="1">
    <source>
        <dbReference type="ARBA" id="ARBA00022630"/>
    </source>
</evidence>
<dbReference type="InterPro" id="IPR050104">
    <property type="entry name" value="FMN-dep_NADH:Q_OxRdtase_AzoR1"/>
</dbReference>
<dbReference type="InterPro" id="IPR029039">
    <property type="entry name" value="Flavoprotein-like_sf"/>
</dbReference>
<feature type="domain" description="Flavodoxin-like fold" evidence="7">
    <location>
        <begin position="3"/>
        <end position="161"/>
    </location>
</feature>
<feature type="binding site" evidence="6">
    <location>
        <position position="10"/>
    </location>
    <ligand>
        <name>FMN</name>
        <dbReference type="ChEBI" id="CHEBI:58210"/>
    </ligand>
</feature>
<dbReference type="HAMAP" id="MF_01216">
    <property type="entry name" value="Azoreductase_type1"/>
    <property type="match status" value="1"/>
</dbReference>
<comment type="function">
    <text evidence="6">Also exhibits azoreductase activity. Catalyzes the reductive cleavage of the azo bond in aromatic azo compounds to the corresponding amines.</text>
</comment>
<feature type="binding site" evidence="6">
    <location>
        <begin position="16"/>
        <end position="18"/>
    </location>
    <ligand>
        <name>FMN</name>
        <dbReference type="ChEBI" id="CHEBI:58210"/>
    </ligand>
</feature>
<accession>A0A1E7NB69</accession>
<keyword evidence="3 6" id="KW-0560">Oxidoreductase</keyword>
<dbReference type="EC" id="1.7.1.17" evidence="6"/>
<evidence type="ECO:0000256" key="4">
    <source>
        <dbReference type="ARBA" id="ARBA00023027"/>
    </source>
</evidence>
<comment type="caution">
    <text evidence="9">The sequence shown here is derived from an EMBL/GenBank/DDBJ whole genome shotgun (WGS) entry which is preliminary data.</text>
</comment>
<dbReference type="RefSeq" id="WP_030552083.1">
    <property type="nucleotide sequence ID" value="NZ_BMUB01000003.1"/>
</dbReference>
<dbReference type="OrthoDB" id="9805013at2"/>
<comment type="catalytic activity">
    <reaction evidence="6">
        <text>2 a quinone + NADH + H(+) = 2 a 1,4-benzosemiquinone + NAD(+)</text>
        <dbReference type="Rhea" id="RHEA:65952"/>
        <dbReference type="ChEBI" id="CHEBI:15378"/>
        <dbReference type="ChEBI" id="CHEBI:57540"/>
        <dbReference type="ChEBI" id="CHEBI:57945"/>
        <dbReference type="ChEBI" id="CHEBI:132124"/>
        <dbReference type="ChEBI" id="CHEBI:134225"/>
    </reaction>
</comment>
<dbReference type="InterPro" id="IPR003680">
    <property type="entry name" value="Flavodoxin_fold"/>
</dbReference>
<dbReference type="EMBL" id="JPRF03000017">
    <property type="protein sequence ID" value="OEV37931.1"/>
    <property type="molecule type" value="Genomic_DNA"/>
</dbReference>
<dbReference type="Proteomes" id="UP000037395">
    <property type="component" value="Unassembled WGS sequence"/>
</dbReference>
<evidence type="ECO:0000313" key="10">
    <source>
        <dbReference type="Proteomes" id="UP000037395"/>
    </source>
</evidence>
<dbReference type="SUPFAM" id="SSF52218">
    <property type="entry name" value="Flavoproteins"/>
    <property type="match status" value="1"/>
</dbReference>
<dbReference type="EMBL" id="BMUB01000003">
    <property type="protein sequence ID" value="GGU65893.1"/>
    <property type="molecule type" value="Genomic_DNA"/>
</dbReference>
<name>A0A1E7NB69_KITAU</name>
<proteinExistence type="inferred from homology"/>
<dbReference type="GO" id="GO:0009055">
    <property type="term" value="F:electron transfer activity"/>
    <property type="evidence" value="ECO:0007669"/>
    <property type="project" value="UniProtKB-UniRule"/>
</dbReference>
<dbReference type="Gene3D" id="3.40.50.360">
    <property type="match status" value="1"/>
</dbReference>
<organism evidence="9 10">
    <name type="scientific">Kitasatospora aureofaciens</name>
    <name type="common">Streptomyces aureofaciens</name>
    <dbReference type="NCBI Taxonomy" id="1894"/>
    <lineage>
        <taxon>Bacteria</taxon>
        <taxon>Bacillati</taxon>
        <taxon>Actinomycetota</taxon>
        <taxon>Actinomycetes</taxon>
        <taxon>Kitasatosporales</taxon>
        <taxon>Streptomycetaceae</taxon>
        <taxon>Kitasatospora</taxon>
    </lineage>
</organism>
<dbReference type="GeneID" id="97484763"/>
<dbReference type="KEGG" id="kau:B6264_11655"/>
<reference evidence="8" key="5">
    <citation type="submission" date="2020-09" db="EMBL/GenBank/DDBJ databases">
        <authorList>
            <person name="Sun Q."/>
            <person name="Ohkuma M."/>
        </authorList>
    </citation>
    <scope>NUCLEOTIDE SEQUENCE</scope>
    <source>
        <strain evidence="8">JCM 4434</strain>
    </source>
</reference>
<evidence type="ECO:0000313" key="8">
    <source>
        <dbReference type="EMBL" id="GGU65893.1"/>
    </source>
</evidence>
<keyword evidence="2 6" id="KW-0288">FMN</keyword>
<dbReference type="PANTHER" id="PTHR43741">
    <property type="entry name" value="FMN-DEPENDENT NADH-AZOREDUCTASE 1"/>
    <property type="match status" value="1"/>
</dbReference>
<evidence type="ECO:0000256" key="6">
    <source>
        <dbReference type="HAMAP-Rule" id="MF_01216"/>
    </source>
</evidence>
<dbReference type="GO" id="GO:0016655">
    <property type="term" value="F:oxidoreductase activity, acting on NAD(P)H, quinone or similar compound as acceptor"/>
    <property type="evidence" value="ECO:0007669"/>
    <property type="project" value="InterPro"/>
</dbReference>
<gene>
    <name evidence="6 8" type="primary">azoR</name>
    <name evidence="8" type="ORF">GCM10010502_16040</name>
    <name evidence="9" type="ORF">HS99_0023985</name>
</gene>
<dbReference type="PANTHER" id="PTHR43741:SF4">
    <property type="entry name" value="FMN-DEPENDENT NADH:QUINONE OXIDOREDUCTASE"/>
    <property type="match status" value="1"/>
</dbReference>
<keyword evidence="10" id="KW-1185">Reference proteome</keyword>
<comment type="similarity">
    <text evidence="6">Belongs to the azoreductase type 1 family.</text>
</comment>
<reference evidence="9 10" key="2">
    <citation type="submission" date="2014-07" db="EMBL/GenBank/DDBJ databases">
        <authorList>
            <person name="Zhang J.E."/>
            <person name="Yang H."/>
            <person name="Guo J."/>
            <person name="Deng Z."/>
            <person name="Luo H."/>
            <person name="Luo M."/>
            <person name="Zhao B."/>
        </authorList>
    </citation>
    <scope>NUCLEOTIDE SEQUENCE [LARGE SCALE GENOMIC DNA]</scope>
    <source>
        <strain evidence="9">ATCC 10762</strain>
        <strain evidence="10">ATCC 10762 / DSM 40127 / CCM 3239 / JCM 4008 / LMG 5968 / NBRC 12843 / NCIMB 8234 / A-377</strain>
    </source>
</reference>
<dbReference type="GO" id="GO:0016652">
    <property type="term" value="F:oxidoreductase activity, acting on NAD(P)H as acceptor"/>
    <property type="evidence" value="ECO:0007669"/>
    <property type="project" value="UniProtKB-UniRule"/>
</dbReference>
<dbReference type="GO" id="GO:0010181">
    <property type="term" value="F:FMN binding"/>
    <property type="evidence" value="ECO:0007669"/>
    <property type="project" value="UniProtKB-UniRule"/>
</dbReference>
<evidence type="ECO:0000256" key="2">
    <source>
        <dbReference type="ARBA" id="ARBA00022643"/>
    </source>
</evidence>
<keyword evidence="1 6" id="KW-0285">Flavoprotein</keyword>
<keyword evidence="4 6" id="KW-0520">NAD</keyword>